<dbReference type="PROSITE" id="PS00895">
    <property type="entry name" value="3_HYDROXYISOBUT_DH"/>
    <property type="match status" value="1"/>
</dbReference>
<dbReference type="InterPro" id="IPR006115">
    <property type="entry name" value="6PGDH_NADP-bd"/>
</dbReference>
<evidence type="ECO:0000256" key="4">
    <source>
        <dbReference type="PIRSR" id="PIRSR000103-1"/>
    </source>
</evidence>
<evidence type="ECO:0000256" key="2">
    <source>
        <dbReference type="ARBA" id="ARBA00023002"/>
    </source>
</evidence>
<dbReference type="EMBL" id="MEIA01000007">
    <property type="protein sequence ID" value="OJF15984.1"/>
    <property type="molecule type" value="Genomic_DNA"/>
</dbReference>
<dbReference type="GO" id="GO:0050661">
    <property type="term" value="F:NADP binding"/>
    <property type="evidence" value="ECO:0007669"/>
    <property type="project" value="InterPro"/>
</dbReference>
<dbReference type="InterPro" id="IPR036291">
    <property type="entry name" value="NAD(P)-bd_dom_sf"/>
</dbReference>
<dbReference type="InterPro" id="IPR029154">
    <property type="entry name" value="HIBADH-like_NADP-bd"/>
</dbReference>
<dbReference type="InterPro" id="IPR015815">
    <property type="entry name" value="HIBADH-related"/>
</dbReference>
<comment type="caution">
    <text evidence="8">The sequence shown here is derived from an EMBL/GenBank/DDBJ whole genome shotgun (WGS) entry which is preliminary data.</text>
</comment>
<proteinExistence type="inferred from homology"/>
<feature type="domain" description="3-hydroxyisobutyrate dehydrogenase-like NAD-binding" evidence="6">
    <location>
        <begin position="171"/>
        <end position="287"/>
    </location>
</feature>
<evidence type="ECO:0000256" key="1">
    <source>
        <dbReference type="ARBA" id="ARBA00009080"/>
    </source>
</evidence>
<dbReference type="Gene3D" id="1.10.1040.10">
    <property type="entry name" value="N-(1-d-carboxylethyl)-l-norvaline Dehydrogenase, domain 2"/>
    <property type="match status" value="1"/>
</dbReference>
<sequence length="290" mass="29992">MADGEIVGFLGLGVMGEPMARRLARAGTPLVVWSRRPERCDAVRALGATVAASPAGVLERADVVLMMLANGTAIDAVLGRGTPAFRAVGGRLVVHMGTTSPEYSRALADEVAAAGGRYAEAPVSGSRRPAEEGQLVAMLAGDPADVAVVRKLIAPMVRDATVCGAVPQALLMKLAVNLYLISMVTGLAEAYHFAARSGVDLARFAAVLDAGPMASDVSRIKSAKLLARNFAVQASLRDVLMNNELVAAAARRAGIASPVLDACHALYAEAVALGHGDEDMAAVVRALETR</sequence>
<keyword evidence="2" id="KW-0560">Oxidoreductase</keyword>
<gene>
    <name evidence="8" type="ORF">BG844_01775</name>
    <name evidence="7" type="ORF">BG844_27805</name>
</gene>
<dbReference type="Gene3D" id="3.40.50.720">
    <property type="entry name" value="NAD(P)-binding Rossmann-like Domain"/>
    <property type="match status" value="1"/>
</dbReference>
<protein>
    <submittedName>
        <fullName evidence="8">2-hydroxy-3-oxopropionate reductase</fullName>
    </submittedName>
</protein>
<dbReference type="InterPro" id="IPR051265">
    <property type="entry name" value="HIBADH-related_NP60_sf"/>
</dbReference>
<dbReference type="GO" id="GO:0016054">
    <property type="term" value="P:organic acid catabolic process"/>
    <property type="evidence" value="ECO:0007669"/>
    <property type="project" value="UniProtKB-ARBA"/>
</dbReference>
<accession>A0A1K0FTJ1</accession>
<dbReference type="GO" id="GO:0051287">
    <property type="term" value="F:NAD binding"/>
    <property type="evidence" value="ECO:0007669"/>
    <property type="project" value="InterPro"/>
</dbReference>
<reference evidence="8 9" key="1">
    <citation type="submission" date="2016-09" db="EMBL/GenBank/DDBJ databases">
        <title>Couchioplanes caeruleus draft genome sequence.</title>
        <authorList>
            <person name="Sheehan J."/>
            <person name="Caffrey P."/>
        </authorList>
    </citation>
    <scope>NUCLEOTIDE SEQUENCE [LARGE SCALE GENOMIC DNA]</scope>
    <source>
        <strain evidence="8 9">DSM 43634</strain>
    </source>
</reference>
<dbReference type="PANTHER" id="PTHR43580">
    <property type="entry name" value="OXIDOREDUCTASE GLYR1-RELATED"/>
    <property type="match status" value="1"/>
</dbReference>
<dbReference type="Proteomes" id="UP000182486">
    <property type="component" value="Unassembled WGS sequence"/>
</dbReference>
<dbReference type="GO" id="GO:0016491">
    <property type="term" value="F:oxidoreductase activity"/>
    <property type="evidence" value="ECO:0007669"/>
    <property type="project" value="UniProtKB-KW"/>
</dbReference>
<comment type="similarity">
    <text evidence="1">Belongs to the HIBADH-related family.</text>
</comment>
<dbReference type="EMBL" id="MEIA01000437">
    <property type="protein sequence ID" value="OJF11212.1"/>
    <property type="molecule type" value="Genomic_DNA"/>
</dbReference>
<evidence type="ECO:0000256" key="3">
    <source>
        <dbReference type="ARBA" id="ARBA00023027"/>
    </source>
</evidence>
<name>A0A1K0FTJ1_9ACTN</name>
<evidence type="ECO:0000259" key="6">
    <source>
        <dbReference type="Pfam" id="PF14833"/>
    </source>
</evidence>
<dbReference type="InterPro" id="IPR002204">
    <property type="entry name" value="3-OH-isobutyrate_DH-rel_CS"/>
</dbReference>
<dbReference type="SUPFAM" id="SSF51735">
    <property type="entry name" value="NAD(P)-binding Rossmann-fold domains"/>
    <property type="match status" value="1"/>
</dbReference>
<evidence type="ECO:0000313" key="8">
    <source>
        <dbReference type="EMBL" id="OJF15984.1"/>
    </source>
</evidence>
<dbReference type="InterPro" id="IPR008927">
    <property type="entry name" value="6-PGluconate_DH-like_C_sf"/>
</dbReference>
<dbReference type="Pfam" id="PF03446">
    <property type="entry name" value="NAD_binding_2"/>
    <property type="match status" value="1"/>
</dbReference>
<dbReference type="AlphaFoldDB" id="A0A1K0FTJ1"/>
<evidence type="ECO:0000259" key="5">
    <source>
        <dbReference type="Pfam" id="PF03446"/>
    </source>
</evidence>
<keyword evidence="3" id="KW-0520">NAD</keyword>
<evidence type="ECO:0000313" key="7">
    <source>
        <dbReference type="EMBL" id="OJF11212.1"/>
    </source>
</evidence>
<dbReference type="SUPFAM" id="SSF48179">
    <property type="entry name" value="6-phosphogluconate dehydrogenase C-terminal domain-like"/>
    <property type="match status" value="1"/>
</dbReference>
<feature type="domain" description="6-phosphogluconate dehydrogenase NADP-binding" evidence="5">
    <location>
        <begin position="7"/>
        <end position="161"/>
    </location>
</feature>
<organism evidence="8 9">
    <name type="scientific">Couchioplanes caeruleus subsp. caeruleus</name>
    <dbReference type="NCBI Taxonomy" id="56427"/>
    <lineage>
        <taxon>Bacteria</taxon>
        <taxon>Bacillati</taxon>
        <taxon>Actinomycetota</taxon>
        <taxon>Actinomycetes</taxon>
        <taxon>Micromonosporales</taxon>
        <taxon>Micromonosporaceae</taxon>
        <taxon>Couchioplanes</taxon>
    </lineage>
</organism>
<dbReference type="PIRSF" id="PIRSF000103">
    <property type="entry name" value="HIBADH"/>
    <property type="match status" value="1"/>
</dbReference>
<dbReference type="InterPro" id="IPR013328">
    <property type="entry name" value="6PGD_dom2"/>
</dbReference>
<keyword evidence="9" id="KW-1185">Reference proteome</keyword>
<dbReference type="Pfam" id="PF14833">
    <property type="entry name" value="NAD_binding_11"/>
    <property type="match status" value="1"/>
</dbReference>
<feature type="active site" evidence="4">
    <location>
        <position position="173"/>
    </location>
</feature>
<evidence type="ECO:0000313" key="9">
    <source>
        <dbReference type="Proteomes" id="UP000182486"/>
    </source>
</evidence>
<dbReference type="PANTHER" id="PTHR43580:SF2">
    <property type="entry name" value="CYTOKINE-LIKE NUCLEAR FACTOR N-PAC"/>
    <property type="match status" value="1"/>
</dbReference>